<dbReference type="OMA" id="AREEYHI"/>
<gene>
    <name evidence="9" type="ORF">EPUS_01651</name>
</gene>
<keyword evidence="4 6" id="KW-0479">Metal-binding</keyword>
<accession>U1GUV0</accession>
<dbReference type="OrthoDB" id="3366823at2759"/>
<keyword evidence="5 6" id="KW-0408">Iron</keyword>
<dbReference type="InterPro" id="IPR001128">
    <property type="entry name" value="Cyt_P450"/>
</dbReference>
<dbReference type="CDD" id="cd11040">
    <property type="entry name" value="CYP7_CYP8-like"/>
    <property type="match status" value="1"/>
</dbReference>
<name>U1GUV0_ENDPU</name>
<proteinExistence type="inferred from homology"/>
<evidence type="ECO:0000256" key="7">
    <source>
        <dbReference type="SAM" id="MobiDB-lite"/>
    </source>
</evidence>
<dbReference type="PANTHER" id="PTHR24304">
    <property type="entry name" value="CYTOCHROME P450 FAMILY 7"/>
    <property type="match status" value="1"/>
</dbReference>
<dbReference type="GO" id="GO:0008395">
    <property type="term" value="F:steroid hydroxylase activity"/>
    <property type="evidence" value="ECO:0007669"/>
    <property type="project" value="TreeGrafter"/>
</dbReference>
<dbReference type="PANTHER" id="PTHR24304:SF2">
    <property type="entry name" value="24-HYDROXYCHOLESTEROL 7-ALPHA-HYDROXYLASE"/>
    <property type="match status" value="1"/>
</dbReference>
<sequence>MATPSLEATMTMPLRVIQQVRPSIWMPLVFLALLVIGTYVVSTIRYHLVLRQYRAHPVSPHGQKALGVLPTLPLPYMLPFVGHSLGFLMSAPGAFWKRLGKALPAAAGGACRLMIAGRHDQHVLLTPASMAAVTNNRTLGRHLVSRDVAVYALGVEIRDANHSSLRTDKGRTPEEEIFGEHLLRADRTAELITTFTPELRSVLTNPAFNINGSEETSGSEVAREVSLCEWLWPQVFHASTLTIMGRDLLSMNPTLPADYEAFEEAFAELLWGLPRWLAPRAHRTRDKILASVEGWLASALVATSGEIPDPVKGPAWEPHLGSRVVRAFVRRQLDYGMTPHRMAPSSLGLLLAVNTNTVVATLWILMHLVDRTDQDQTLLPRVRAEVDSVPVAADGTPDVKRLTELPLLQSVYAEVLRLYVDIIILRYLETDLTLPIGHGGDGTPQVQLPKGGVLHVPTWSVHHDPAAWPGVVPPDEFDAERFLVPDEKGEMTFSLGSMPGRWAPYGGGKPMCPGRFFAKQEIFVTVATLLRMYDFEKVGYLDGKGKRTDKFPGVKSRLAGGGTLRPDGDHRVRMERRK</sequence>
<feature type="transmembrane region" description="Helical" evidence="8">
    <location>
        <begin position="24"/>
        <end position="44"/>
    </location>
</feature>
<dbReference type="GO" id="GO:0005506">
    <property type="term" value="F:iron ion binding"/>
    <property type="evidence" value="ECO:0007669"/>
    <property type="project" value="InterPro"/>
</dbReference>
<dbReference type="InterPro" id="IPR036396">
    <property type="entry name" value="Cyt_P450_sf"/>
</dbReference>
<dbReference type="Pfam" id="PF00067">
    <property type="entry name" value="p450"/>
    <property type="match status" value="1"/>
</dbReference>
<feature type="region of interest" description="Disordered" evidence="7">
    <location>
        <begin position="552"/>
        <end position="578"/>
    </location>
</feature>
<evidence type="ECO:0000256" key="4">
    <source>
        <dbReference type="ARBA" id="ARBA00022723"/>
    </source>
</evidence>
<dbReference type="HOGENOM" id="CLU_018012_2_1_1"/>
<evidence type="ECO:0000256" key="1">
    <source>
        <dbReference type="ARBA" id="ARBA00001971"/>
    </source>
</evidence>
<keyword evidence="3 6" id="KW-0349">Heme</keyword>
<comment type="similarity">
    <text evidence="2">Belongs to the cytochrome P450 family.</text>
</comment>
<protein>
    <recommendedName>
        <fullName evidence="11">Cytochrome P450</fullName>
    </recommendedName>
</protein>
<evidence type="ECO:0000256" key="3">
    <source>
        <dbReference type="ARBA" id="ARBA00022617"/>
    </source>
</evidence>
<dbReference type="GeneID" id="19236706"/>
<reference evidence="10" key="1">
    <citation type="journal article" date="2014" name="BMC Genomics">
        <title>Genome characteristics reveal the impact of lichenization on lichen-forming fungus Endocarpon pusillum Hedwig (Verrucariales, Ascomycota).</title>
        <authorList>
            <person name="Wang Y.-Y."/>
            <person name="Liu B."/>
            <person name="Zhang X.-Y."/>
            <person name="Zhou Q.-M."/>
            <person name="Zhang T."/>
            <person name="Li H."/>
            <person name="Yu Y.-F."/>
            <person name="Zhang X.-L."/>
            <person name="Hao X.-Y."/>
            <person name="Wang M."/>
            <person name="Wang L."/>
            <person name="Wei J.-C."/>
        </authorList>
    </citation>
    <scope>NUCLEOTIDE SEQUENCE [LARGE SCALE GENOMIC DNA]</scope>
    <source>
        <strain evidence="10">Z07020 / HMAS-L-300199</strain>
    </source>
</reference>
<organism evidence="9 10">
    <name type="scientific">Endocarpon pusillum (strain Z07020 / HMAS-L-300199)</name>
    <name type="common">Lichen-forming fungus</name>
    <dbReference type="NCBI Taxonomy" id="1263415"/>
    <lineage>
        <taxon>Eukaryota</taxon>
        <taxon>Fungi</taxon>
        <taxon>Dikarya</taxon>
        <taxon>Ascomycota</taxon>
        <taxon>Pezizomycotina</taxon>
        <taxon>Eurotiomycetes</taxon>
        <taxon>Chaetothyriomycetidae</taxon>
        <taxon>Verrucariales</taxon>
        <taxon>Verrucariaceae</taxon>
        <taxon>Endocarpon</taxon>
    </lineage>
</organism>
<comment type="cofactor">
    <cofactor evidence="1 6">
        <name>heme</name>
        <dbReference type="ChEBI" id="CHEBI:30413"/>
    </cofactor>
</comment>
<dbReference type="PRINTS" id="PR00465">
    <property type="entry name" value="EP450IV"/>
</dbReference>
<dbReference type="GO" id="GO:0020037">
    <property type="term" value="F:heme binding"/>
    <property type="evidence" value="ECO:0007669"/>
    <property type="project" value="InterPro"/>
</dbReference>
<keyword evidence="8" id="KW-1133">Transmembrane helix</keyword>
<evidence type="ECO:0000313" key="10">
    <source>
        <dbReference type="Proteomes" id="UP000019373"/>
    </source>
</evidence>
<evidence type="ECO:0000256" key="5">
    <source>
        <dbReference type="ARBA" id="ARBA00023004"/>
    </source>
</evidence>
<dbReference type="Proteomes" id="UP000019373">
    <property type="component" value="Unassembled WGS sequence"/>
</dbReference>
<feature type="binding site" description="axial binding residue" evidence="6">
    <location>
        <position position="512"/>
    </location>
    <ligand>
        <name>heme</name>
        <dbReference type="ChEBI" id="CHEBI:30413"/>
    </ligand>
    <ligandPart>
        <name>Fe</name>
        <dbReference type="ChEBI" id="CHEBI:18248"/>
    </ligandPart>
</feature>
<evidence type="ECO:0000256" key="6">
    <source>
        <dbReference type="PIRSR" id="PIRSR602403-1"/>
    </source>
</evidence>
<dbReference type="GO" id="GO:0016705">
    <property type="term" value="F:oxidoreductase activity, acting on paired donors, with incorporation or reduction of molecular oxygen"/>
    <property type="evidence" value="ECO:0007669"/>
    <property type="project" value="InterPro"/>
</dbReference>
<dbReference type="InterPro" id="IPR050529">
    <property type="entry name" value="CYP450_sterol_14alpha_dmase"/>
</dbReference>
<dbReference type="InterPro" id="IPR002403">
    <property type="entry name" value="Cyt_P450_E_grp-IV"/>
</dbReference>
<dbReference type="EMBL" id="KE720798">
    <property type="protein sequence ID" value="ERF75821.1"/>
    <property type="molecule type" value="Genomic_DNA"/>
</dbReference>
<evidence type="ECO:0000256" key="8">
    <source>
        <dbReference type="SAM" id="Phobius"/>
    </source>
</evidence>
<dbReference type="SUPFAM" id="SSF48264">
    <property type="entry name" value="Cytochrome P450"/>
    <property type="match status" value="1"/>
</dbReference>
<evidence type="ECO:0000313" key="9">
    <source>
        <dbReference type="EMBL" id="ERF75821.1"/>
    </source>
</evidence>
<dbReference type="AlphaFoldDB" id="U1GUV0"/>
<evidence type="ECO:0000256" key="2">
    <source>
        <dbReference type="ARBA" id="ARBA00010617"/>
    </source>
</evidence>
<keyword evidence="8" id="KW-0472">Membrane</keyword>
<evidence type="ECO:0008006" key="11">
    <source>
        <dbReference type="Google" id="ProtNLM"/>
    </source>
</evidence>
<keyword evidence="10" id="KW-1185">Reference proteome</keyword>
<keyword evidence="8" id="KW-0812">Transmembrane</keyword>
<dbReference type="eggNOG" id="KOG0684">
    <property type="taxonomic scope" value="Eukaryota"/>
</dbReference>
<dbReference type="RefSeq" id="XP_007786979.1">
    <property type="nucleotide sequence ID" value="XM_007788789.1"/>
</dbReference>
<dbReference type="Gene3D" id="1.10.630.10">
    <property type="entry name" value="Cytochrome P450"/>
    <property type="match status" value="1"/>
</dbReference>